<dbReference type="CDD" id="cd16936">
    <property type="entry name" value="HATPase_RsbW-like"/>
    <property type="match status" value="1"/>
</dbReference>
<organism evidence="8 9">
    <name type="scientific">Candidatus Seongchinamella marina</name>
    <dbReference type="NCBI Taxonomy" id="2518990"/>
    <lineage>
        <taxon>Bacteria</taxon>
        <taxon>Pseudomonadati</taxon>
        <taxon>Pseudomonadota</taxon>
        <taxon>Gammaproteobacteria</taxon>
        <taxon>Cellvibrionales</taxon>
        <taxon>Halieaceae</taxon>
        <taxon>Seongchinamella</taxon>
    </lineage>
</organism>
<dbReference type="SUPFAM" id="SSF81606">
    <property type="entry name" value="PP2C-like"/>
    <property type="match status" value="1"/>
</dbReference>
<keyword evidence="5" id="KW-0378">Hydrolase</keyword>
<evidence type="ECO:0000256" key="5">
    <source>
        <dbReference type="ARBA" id="ARBA00022801"/>
    </source>
</evidence>
<evidence type="ECO:0000313" key="9">
    <source>
        <dbReference type="Proteomes" id="UP001143307"/>
    </source>
</evidence>
<keyword evidence="3" id="KW-0808">Transferase</keyword>
<comment type="subcellular location">
    <subcellularLocation>
        <location evidence="1">Membrane</location>
    </subcellularLocation>
</comment>
<accession>A0ABT3SUZ1</accession>
<evidence type="ECO:0000256" key="4">
    <source>
        <dbReference type="ARBA" id="ARBA00022777"/>
    </source>
</evidence>
<dbReference type="Gene3D" id="3.30.450.20">
    <property type="entry name" value="PAS domain"/>
    <property type="match status" value="1"/>
</dbReference>
<dbReference type="InterPro" id="IPR036890">
    <property type="entry name" value="HATPase_C_sf"/>
</dbReference>
<dbReference type="Proteomes" id="UP001143307">
    <property type="component" value="Unassembled WGS sequence"/>
</dbReference>
<reference evidence="8" key="1">
    <citation type="submission" date="2019-02" db="EMBL/GenBank/DDBJ databases">
        <authorList>
            <person name="Li S.-H."/>
        </authorList>
    </citation>
    <scope>NUCLEOTIDE SEQUENCE</scope>
    <source>
        <strain evidence="8">IMCC8485</strain>
    </source>
</reference>
<evidence type="ECO:0000256" key="1">
    <source>
        <dbReference type="ARBA" id="ARBA00004370"/>
    </source>
</evidence>
<evidence type="ECO:0000259" key="7">
    <source>
        <dbReference type="PROSITE" id="PS50885"/>
    </source>
</evidence>
<proteinExistence type="predicted"/>
<dbReference type="SMART" id="SM00304">
    <property type="entry name" value="HAMP"/>
    <property type="match status" value="1"/>
</dbReference>
<keyword evidence="6" id="KW-1133">Transmembrane helix</keyword>
<feature type="transmembrane region" description="Helical" evidence="6">
    <location>
        <begin position="342"/>
        <end position="361"/>
    </location>
</feature>
<dbReference type="Pfam" id="PF07228">
    <property type="entry name" value="SpoIIE"/>
    <property type="match status" value="1"/>
</dbReference>
<evidence type="ECO:0000256" key="3">
    <source>
        <dbReference type="ARBA" id="ARBA00022679"/>
    </source>
</evidence>
<evidence type="ECO:0000256" key="6">
    <source>
        <dbReference type="SAM" id="Phobius"/>
    </source>
</evidence>
<dbReference type="PROSITE" id="PS50885">
    <property type="entry name" value="HAMP"/>
    <property type="match status" value="1"/>
</dbReference>
<dbReference type="Gene3D" id="3.30.565.10">
    <property type="entry name" value="Histidine kinase-like ATPase, C-terminal domain"/>
    <property type="match status" value="1"/>
</dbReference>
<dbReference type="Pfam" id="PF13581">
    <property type="entry name" value="HATPase_c_2"/>
    <property type="match status" value="1"/>
</dbReference>
<feature type="transmembrane region" description="Helical" evidence="6">
    <location>
        <begin position="41"/>
        <end position="61"/>
    </location>
</feature>
<protein>
    <submittedName>
        <fullName evidence="8">HAMP domain-containing protein</fullName>
    </submittedName>
</protein>
<keyword evidence="6" id="KW-0812">Transmembrane</keyword>
<dbReference type="CDD" id="cd12913">
    <property type="entry name" value="PDC1_MCP_like"/>
    <property type="match status" value="1"/>
</dbReference>
<dbReference type="CDD" id="cd06225">
    <property type="entry name" value="HAMP"/>
    <property type="match status" value="1"/>
</dbReference>
<dbReference type="PANTHER" id="PTHR43156:SF2">
    <property type="entry name" value="STAGE II SPORULATION PROTEIN E"/>
    <property type="match status" value="1"/>
</dbReference>
<comment type="caution">
    <text evidence="8">The sequence shown here is derived from an EMBL/GenBank/DDBJ whole genome shotgun (WGS) entry which is preliminary data.</text>
</comment>
<gene>
    <name evidence="8" type="ORF">EYC87_09505</name>
</gene>
<keyword evidence="6" id="KW-0472">Membrane</keyword>
<dbReference type="InterPro" id="IPR003660">
    <property type="entry name" value="HAMP_dom"/>
</dbReference>
<dbReference type="Pfam" id="PF22673">
    <property type="entry name" value="MCP-like_PDC_1"/>
    <property type="match status" value="1"/>
</dbReference>
<dbReference type="InterPro" id="IPR001932">
    <property type="entry name" value="PPM-type_phosphatase-like_dom"/>
</dbReference>
<keyword evidence="9" id="KW-1185">Reference proteome</keyword>
<evidence type="ECO:0000256" key="2">
    <source>
        <dbReference type="ARBA" id="ARBA00022553"/>
    </source>
</evidence>
<dbReference type="EMBL" id="SHNP01000003">
    <property type="protein sequence ID" value="MCX2973813.1"/>
    <property type="molecule type" value="Genomic_DNA"/>
</dbReference>
<feature type="domain" description="HAMP" evidence="7">
    <location>
        <begin position="362"/>
        <end position="415"/>
    </location>
</feature>
<sequence length="816" mass="89563">MVFLSSYYRKASLCPPKNPGHPWRILVAGDPAMKNSITTRLIVLLTLALAVIMGGGMLLDYRLSRQEILTRLNEEALVEIGVAVSDMENWLNGIEATTGLLGRILEQQEYSHEGLQQMLRDVVVNNDEIFGAAIAVNPKFTEDAKGFAPYYYVDNGTVSYADLAGASADYQKQPWYSTPIAAGKALWTEPYFDTGGGEVSMTTFAVPVYRIDDKGNRVAYAVVTADVALTDLQRVAGQLHLGESSYSLLFSKEGLMMNTRSQSRVMKHYSEISYRGVDLDRWHQMFSQALRGEPSTYDFPCPESEGHCTIRLGRLKTTGWPIGLVYNQQEVLSPLHQYQVKTFILGAVTLLLMAITVYLLISRLTRPLQQLSIATEHMARGEMDVALPQAGGKDEVSRLVRSFNSMNKDLKAYIGDLETATANRSRLEGELTAARDIQMSMLPGSGEALWQQNGIDLWAKVRPAKTVGGDLYTYFQSDTHLFVAVGDVSDKGVPAALFMARAISLIQQLAGTATPPDKAMAELNNALERDNHSCMFVTLFLGVLNISSGQMRFASAGHTAPSLLRASEVVTVAQETGPALGLAEDQVYPINVLQLLKGDRLAVYTDGIDEAFNDKKEMYGVDRFNRELQACGELPVKEAGLLLFNSVDMHTGDLPQSDDITLLLLQYPSTTKQIENQSFQLGTGLTGRVQAWLEATLEQWKVAPESIMEFDLVAEEIVTNVQKYAGLEAGELLGLTVTVTAGSLALEARDQGKPFNPFEDGHRSELGADIDSAEIGGLGVHLIIQLTDRQSYRRENGYNILRVEKGITGSGTEPPA</sequence>
<name>A0ABT3SUZ1_9GAMM</name>
<evidence type="ECO:0000313" key="8">
    <source>
        <dbReference type="EMBL" id="MCX2973813.1"/>
    </source>
</evidence>
<dbReference type="SMART" id="SM00331">
    <property type="entry name" value="PP2C_SIG"/>
    <property type="match status" value="1"/>
</dbReference>
<dbReference type="Gene3D" id="3.60.40.10">
    <property type="entry name" value="PPM-type phosphatase domain"/>
    <property type="match status" value="1"/>
</dbReference>
<keyword evidence="2" id="KW-0597">Phosphoprotein</keyword>
<keyword evidence="4" id="KW-0418">Kinase</keyword>
<dbReference type="Pfam" id="PF00672">
    <property type="entry name" value="HAMP"/>
    <property type="match status" value="1"/>
</dbReference>
<dbReference type="Gene3D" id="6.10.340.10">
    <property type="match status" value="1"/>
</dbReference>
<dbReference type="InterPro" id="IPR052016">
    <property type="entry name" value="Bact_Sigma-Reg"/>
</dbReference>
<dbReference type="InterPro" id="IPR036457">
    <property type="entry name" value="PPM-type-like_dom_sf"/>
</dbReference>
<dbReference type="PANTHER" id="PTHR43156">
    <property type="entry name" value="STAGE II SPORULATION PROTEIN E-RELATED"/>
    <property type="match status" value="1"/>
</dbReference>
<dbReference type="InterPro" id="IPR003594">
    <property type="entry name" value="HATPase_dom"/>
</dbReference>
<dbReference type="SUPFAM" id="SSF158472">
    <property type="entry name" value="HAMP domain-like"/>
    <property type="match status" value="1"/>
</dbReference>